<protein>
    <submittedName>
        <fullName evidence="1">Uncharacterized protein</fullName>
    </submittedName>
</protein>
<accession>A0AA37T665</accession>
<dbReference type="Proteomes" id="UP001156870">
    <property type="component" value="Unassembled WGS sequence"/>
</dbReference>
<dbReference type="RefSeq" id="WP_232594127.1">
    <property type="nucleotide sequence ID" value="NZ_BSPD01000102.1"/>
</dbReference>
<proteinExistence type="predicted"/>
<organism evidence="1 2">
    <name type="scientific">Marinibactrum halimedae</name>
    <dbReference type="NCBI Taxonomy" id="1444977"/>
    <lineage>
        <taxon>Bacteria</taxon>
        <taxon>Pseudomonadati</taxon>
        <taxon>Pseudomonadota</taxon>
        <taxon>Gammaproteobacteria</taxon>
        <taxon>Cellvibrionales</taxon>
        <taxon>Cellvibrionaceae</taxon>
        <taxon>Marinibactrum</taxon>
    </lineage>
</organism>
<comment type="caution">
    <text evidence="1">The sequence shown here is derived from an EMBL/GenBank/DDBJ whole genome shotgun (WGS) entry which is preliminary data.</text>
</comment>
<name>A0AA37T665_9GAMM</name>
<dbReference type="EMBL" id="BSPD01000102">
    <property type="protein sequence ID" value="GLS28193.1"/>
    <property type="molecule type" value="Genomic_DNA"/>
</dbReference>
<evidence type="ECO:0000313" key="2">
    <source>
        <dbReference type="Proteomes" id="UP001156870"/>
    </source>
</evidence>
<evidence type="ECO:0000313" key="1">
    <source>
        <dbReference type="EMBL" id="GLS28193.1"/>
    </source>
</evidence>
<sequence>MKAIKIVGLFVLCIMHNFVLALNLSDIRVGGIYYHNEWNNNNRVKALSIHGTRVEIQYLEGPHSGEIDRVYPGDLLTKSDSDKEAAEDFGEGVAITAIGIAALVCVFNPDACKTNETKSTYRSSATTSKGKYITCLNNGY</sequence>
<reference evidence="1 2" key="1">
    <citation type="journal article" date="2014" name="Int. J. Syst. Evol. Microbiol.">
        <title>Complete genome sequence of Corynebacterium casei LMG S-19264T (=DSM 44701T), isolated from a smear-ripened cheese.</title>
        <authorList>
            <consortium name="US DOE Joint Genome Institute (JGI-PGF)"/>
            <person name="Walter F."/>
            <person name="Albersmeier A."/>
            <person name="Kalinowski J."/>
            <person name="Ruckert C."/>
        </authorList>
    </citation>
    <scope>NUCLEOTIDE SEQUENCE [LARGE SCALE GENOMIC DNA]</scope>
    <source>
        <strain evidence="1 2">NBRC 110095</strain>
    </source>
</reference>
<keyword evidence="2" id="KW-1185">Reference proteome</keyword>
<dbReference type="AlphaFoldDB" id="A0AA37T665"/>
<gene>
    <name evidence="1" type="ORF">GCM10007877_39120</name>
</gene>